<reference evidence="21 22" key="1">
    <citation type="submission" date="2025-04" db="UniProtKB">
        <authorList>
            <consortium name="RefSeq"/>
        </authorList>
    </citation>
    <scope>IDENTIFICATION</scope>
</reference>
<evidence type="ECO:0000256" key="7">
    <source>
        <dbReference type="ARBA" id="ARBA00022989"/>
    </source>
</evidence>
<keyword evidence="3" id="KW-0813">Transport</keyword>
<keyword evidence="8 19" id="KW-0472">Membrane</keyword>
<gene>
    <name evidence="21 22" type="primary">LOC106075673</name>
</gene>
<dbReference type="Pfam" id="PF13520">
    <property type="entry name" value="AA_permease_2"/>
    <property type="match status" value="1"/>
</dbReference>
<feature type="transmembrane region" description="Helical" evidence="19">
    <location>
        <begin position="57"/>
        <end position="77"/>
    </location>
</feature>
<feature type="transmembrane region" description="Helical" evidence="19">
    <location>
        <begin position="406"/>
        <end position="424"/>
    </location>
</feature>
<feature type="transmembrane region" description="Helical" evidence="19">
    <location>
        <begin position="323"/>
        <end position="343"/>
    </location>
</feature>
<dbReference type="GO" id="GO:0015179">
    <property type="term" value="F:L-amino acid transmembrane transporter activity"/>
    <property type="evidence" value="ECO:0007669"/>
    <property type="project" value="TreeGrafter"/>
</dbReference>
<evidence type="ECO:0000256" key="6">
    <source>
        <dbReference type="ARBA" id="ARBA00022692"/>
    </source>
</evidence>
<evidence type="ECO:0000256" key="2">
    <source>
        <dbReference type="ARBA" id="ARBA00009523"/>
    </source>
</evidence>
<comment type="catalytic activity">
    <reaction evidence="18">
        <text>L-phenylalanine(out) + L-arginine(in) = L-phenylalanine(in) + L-arginine(out)</text>
        <dbReference type="Rhea" id="RHEA:71067"/>
        <dbReference type="ChEBI" id="CHEBI:32682"/>
        <dbReference type="ChEBI" id="CHEBI:58095"/>
    </reaction>
    <physiologicalReaction direction="left-to-right" evidence="18">
        <dbReference type="Rhea" id="RHEA:71068"/>
    </physiologicalReaction>
</comment>
<keyword evidence="4" id="KW-1003">Cell membrane</keyword>
<dbReference type="FunFam" id="1.20.1740.10:FF:000015">
    <property type="entry name" value="B(0,+)-type amino acid transporter 1"/>
    <property type="match status" value="1"/>
</dbReference>
<keyword evidence="7 19" id="KW-1133">Transmembrane helix</keyword>
<comment type="catalytic activity">
    <reaction evidence="11">
        <text>L-cystine(out) + L-arginine(in) = L-cystine(in) + L-arginine(out)</text>
        <dbReference type="Rhea" id="RHEA:71075"/>
        <dbReference type="ChEBI" id="CHEBI:32682"/>
        <dbReference type="ChEBI" id="CHEBI:35491"/>
    </reaction>
    <physiologicalReaction direction="left-to-right" evidence="11">
        <dbReference type="Rhea" id="RHEA:71076"/>
    </physiologicalReaction>
</comment>
<keyword evidence="20" id="KW-1185">Reference proteome</keyword>
<feature type="transmembrane region" description="Helical" evidence="19">
    <location>
        <begin position="378"/>
        <end position="400"/>
    </location>
</feature>
<evidence type="ECO:0000256" key="11">
    <source>
        <dbReference type="ARBA" id="ARBA00051814"/>
    </source>
</evidence>
<evidence type="ECO:0000313" key="22">
    <source>
        <dbReference type="RefSeq" id="XP_055891075.1"/>
    </source>
</evidence>
<feature type="transmembrane region" description="Helical" evidence="19">
    <location>
        <begin position="436"/>
        <end position="457"/>
    </location>
</feature>
<feature type="transmembrane region" description="Helical" evidence="19">
    <location>
        <begin position="281"/>
        <end position="303"/>
    </location>
</feature>
<dbReference type="GeneID" id="106075673"/>
<evidence type="ECO:0000256" key="13">
    <source>
        <dbReference type="ARBA" id="ARBA00052179"/>
    </source>
</evidence>
<dbReference type="AlphaFoldDB" id="A0A9W3AUX7"/>
<feature type="transmembrane region" description="Helical" evidence="19">
    <location>
        <begin position="134"/>
        <end position="163"/>
    </location>
</feature>
<comment type="similarity">
    <text evidence="2">Belongs to the amino acid-polyamine-organocation (APC) superfamily.</text>
</comment>
<evidence type="ECO:0000256" key="3">
    <source>
        <dbReference type="ARBA" id="ARBA00022448"/>
    </source>
</evidence>
<dbReference type="InterPro" id="IPR002293">
    <property type="entry name" value="AA/rel_permease1"/>
</dbReference>
<keyword evidence="6 19" id="KW-0812">Transmembrane</keyword>
<evidence type="ECO:0000256" key="5">
    <source>
        <dbReference type="ARBA" id="ARBA00022553"/>
    </source>
</evidence>
<dbReference type="OrthoDB" id="5982228at2759"/>
<feature type="transmembrane region" description="Helical" evidence="19">
    <location>
        <begin position="463"/>
        <end position="483"/>
    </location>
</feature>
<dbReference type="RefSeq" id="XP_055891074.1">
    <property type="nucleotide sequence ID" value="XM_056035099.1"/>
</dbReference>
<evidence type="ECO:0000256" key="19">
    <source>
        <dbReference type="SAM" id="Phobius"/>
    </source>
</evidence>
<evidence type="ECO:0000256" key="1">
    <source>
        <dbReference type="ARBA" id="ARBA00004424"/>
    </source>
</evidence>
<feature type="transmembrane region" description="Helical" evidence="19">
    <location>
        <begin position="89"/>
        <end position="113"/>
    </location>
</feature>
<evidence type="ECO:0000256" key="18">
    <source>
        <dbReference type="ARBA" id="ARBA00093193"/>
    </source>
</evidence>
<dbReference type="PANTHER" id="PTHR11785">
    <property type="entry name" value="AMINO ACID TRANSPORTER"/>
    <property type="match status" value="1"/>
</dbReference>
<organism evidence="20 22">
    <name type="scientific">Biomphalaria glabrata</name>
    <name type="common">Bloodfluke planorb</name>
    <name type="synonym">Freshwater snail</name>
    <dbReference type="NCBI Taxonomy" id="6526"/>
    <lineage>
        <taxon>Eukaryota</taxon>
        <taxon>Metazoa</taxon>
        <taxon>Spiralia</taxon>
        <taxon>Lophotrochozoa</taxon>
        <taxon>Mollusca</taxon>
        <taxon>Gastropoda</taxon>
        <taxon>Heterobranchia</taxon>
        <taxon>Euthyneura</taxon>
        <taxon>Panpulmonata</taxon>
        <taxon>Hygrophila</taxon>
        <taxon>Lymnaeoidea</taxon>
        <taxon>Planorbidae</taxon>
        <taxon>Biomphalaria</taxon>
    </lineage>
</organism>
<dbReference type="PIRSF" id="PIRSF006060">
    <property type="entry name" value="AA_transporter"/>
    <property type="match status" value="1"/>
</dbReference>
<dbReference type="Proteomes" id="UP001165740">
    <property type="component" value="Chromosome 7"/>
</dbReference>
<proteinExistence type="inferred from homology"/>
<keyword evidence="5" id="KW-0597">Phosphoprotein</keyword>
<comment type="catalytic activity">
    <reaction evidence="10">
        <text>L-lysine(out) + L-arginine(in) = L-lysine(in) + L-arginine(out)</text>
        <dbReference type="Rhea" id="RHEA:70827"/>
        <dbReference type="ChEBI" id="CHEBI:32551"/>
        <dbReference type="ChEBI" id="CHEBI:32682"/>
    </reaction>
    <physiologicalReaction direction="left-to-right" evidence="10">
        <dbReference type="Rhea" id="RHEA:70828"/>
    </physiologicalReaction>
</comment>
<evidence type="ECO:0000256" key="17">
    <source>
        <dbReference type="ARBA" id="ARBA00083296"/>
    </source>
</evidence>
<comment type="catalytic activity">
    <reaction evidence="12">
        <text>L-histidine(out) + L-arginine(in) = L-histidine(in) + L-arginine(out)</text>
        <dbReference type="Rhea" id="RHEA:71063"/>
        <dbReference type="ChEBI" id="CHEBI:32682"/>
        <dbReference type="ChEBI" id="CHEBI:57595"/>
    </reaction>
    <physiologicalReaction direction="left-to-right" evidence="12">
        <dbReference type="Rhea" id="RHEA:71064"/>
    </physiologicalReaction>
</comment>
<evidence type="ECO:0000256" key="8">
    <source>
        <dbReference type="ARBA" id="ARBA00023136"/>
    </source>
</evidence>
<evidence type="ECO:0000256" key="16">
    <source>
        <dbReference type="ARBA" id="ARBA00079910"/>
    </source>
</evidence>
<feature type="transmembrane region" description="Helical" evidence="19">
    <location>
        <begin position="175"/>
        <end position="194"/>
    </location>
</feature>
<dbReference type="GO" id="GO:0016324">
    <property type="term" value="C:apical plasma membrane"/>
    <property type="evidence" value="ECO:0007669"/>
    <property type="project" value="UniProtKB-SubCell"/>
</dbReference>
<comment type="catalytic activity">
    <reaction evidence="14">
        <text>L-leucine(out) + L-arginine(in) = L-leucine(in) + L-arginine(out)</text>
        <dbReference type="Rhea" id="RHEA:71059"/>
        <dbReference type="ChEBI" id="CHEBI:32682"/>
        <dbReference type="ChEBI" id="CHEBI:57427"/>
    </reaction>
    <physiologicalReaction direction="left-to-right" evidence="14">
        <dbReference type="Rhea" id="RHEA:71060"/>
    </physiologicalReaction>
</comment>
<evidence type="ECO:0000256" key="4">
    <source>
        <dbReference type="ARBA" id="ARBA00022475"/>
    </source>
</evidence>
<comment type="subcellular location">
    <subcellularLocation>
        <location evidence="1">Apical cell membrane</location>
        <topology evidence="1">Multi-pass membrane protein</topology>
    </subcellularLocation>
</comment>
<evidence type="ECO:0000256" key="9">
    <source>
        <dbReference type="ARBA" id="ARBA00023157"/>
    </source>
</evidence>
<evidence type="ECO:0000313" key="21">
    <source>
        <dbReference type="RefSeq" id="XP_055891074.1"/>
    </source>
</evidence>
<dbReference type="PANTHER" id="PTHR11785:SF512">
    <property type="entry name" value="SOBREMESA, ISOFORM B"/>
    <property type="match status" value="1"/>
</dbReference>
<protein>
    <recommendedName>
        <fullName evidence="15">b(0,+)-type amino acid transporter 1</fullName>
    </recommendedName>
    <alternativeName>
        <fullName evidence="16">Glycoprotein-associated amino acid transporter b0,+AT1</fullName>
    </alternativeName>
    <alternativeName>
        <fullName evidence="17">Solute carrier family 7 member 9</fullName>
    </alternativeName>
</protein>
<dbReference type="InterPro" id="IPR050598">
    <property type="entry name" value="AminoAcid_Transporter"/>
</dbReference>
<evidence type="ECO:0000256" key="12">
    <source>
        <dbReference type="ARBA" id="ARBA00051835"/>
    </source>
</evidence>
<evidence type="ECO:0000313" key="20">
    <source>
        <dbReference type="Proteomes" id="UP001165740"/>
    </source>
</evidence>
<dbReference type="RefSeq" id="XP_055891075.1">
    <property type="nucleotide sequence ID" value="XM_056035100.1"/>
</dbReference>
<comment type="catalytic activity">
    <reaction evidence="13">
        <text>L-cysteine(out) + L-arginine(in) = L-cysteine(in) + L-arginine(out)</text>
        <dbReference type="Rhea" id="RHEA:71071"/>
        <dbReference type="ChEBI" id="CHEBI:32682"/>
        <dbReference type="ChEBI" id="CHEBI:35235"/>
    </reaction>
    <physiologicalReaction direction="left-to-right" evidence="13">
        <dbReference type="Rhea" id="RHEA:71072"/>
    </physiologicalReaction>
</comment>
<evidence type="ECO:0000256" key="14">
    <source>
        <dbReference type="ARBA" id="ARBA00052732"/>
    </source>
</evidence>
<evidence type="ECO:0000256" key="15">
    <source>
        <dbReference type="ARBA" id="ARBA00074336"/>
    </source>
</evidence>
<evidence type="ECO:0000256" key="10">
    <source>
        <dbReference type="ARBA" id="ARBA00051323"/>
    </source>
</evidence>
<accession>A0A9W3AUX7</accession>
<name>A0A9W3AUX7_BIOGL</name>
<keyword evidence="9" id="KW-1015">Disulfide bond</keyword>
<dbReference type="OMA" id="ATFFPYC"/>
<sequence>MPKSKFVLKPVVAPISDTQNGECDGAADSQIVKDVPLPDDGLVTELDENAVELKRDLGLGGGISFIVGCIVGSGIFVSPKGVLDGTGSVGLSLVVWAGSGLISLMGSLCYCELGTMIPKSGAEYSYLRKAYGDYLGFLYVWVAIILMRPASLAIMSLTFGTYFSTLFEICGPPELPAKIAAIVCLLTIMLLNCYSTQLSARVQVITTIAKVSALFVIIIGGLYRIGVGHTEVVSTGFDGSASDPSTIALSFYDALWAYDGWNNLNFVTEELKNPSKNLPRANIISILIVIIIYCLTNIGYLTAMTKSELLASDAVAVLWGDRVLMAASIIMPLSVMVSTLGSTNATAFSGGRSTFAAARDGNFPEVLSFIHVKQLTPLTSMVFTLLIGIIFVLVGDIASLIDFFSFAAWVFYGLTFSTVIFFRWKRPNDDRPYRVPIFIPVIMVLISIYLIIAPIIQDPRIEFLYAAIFIVGGTVFYVPFVHFKLQIPGFDYFSTFLQLVFEVVPPSKYVD</sequence>
<dbReference type="Gene3D" id="1.20.1740.10">
    <property type="entry name" value="Amino acid/polyamine transporter I"/>
    <property type="match status" value="1"/>
</dbReference>